<dbReference type="EMBL" id="JACHGF010000008">
    <property type="protein sequence ID" value="MBB5286226.1"/>
    <property type="molecule type" value="Genomic_DNA"/>
</dbReference>
<dbReference type="Pfam" id="PF10604">
    <property type="entry name" value="Polyketide_cyc2"/>
    <property type="match status" value="1"/>
</dbReference>
<accession>A0A840TPI3</accession>
<dbReference type="SUPFAM" id="SSF55961">
    <property type="entry name" value="Bet v1-like"/>
    <property type="match status" value="1"/>
</dbReference>
<name>A0A840TPI3_9BACT</name>
<reference evidence="1 2" key="1">
    <citation type="submission" date="2020-08" db="EMBL/GenBank/DDBJ databases">
        <title>Genomic Encyclopedia of Type Strains, Phase IV (KMG-IV): sequencing the most valuable type-strain genomes for metagenomic binning, comparative biology and taxonomic classification.</title>
        <authorList>
            <person name="Goeker M."/>
        </authorList>
    </citation>
    <scope>NUCLEOTIDE SEQUENCE [LARGE SCALE GENOMIC DNA]</scope>
    <source>
        <strain evidence="1 2">DSM 105074</strain>
    </source>
</reference>
<evidence type="ECO:0000313" key="2">
    <source>
        <dbReference type="Proteomes" id="UP000557307"/>
    </source>
</evidence>
<proteinExistence type="predicted"/>
<dbReference type="RefSeq" id="WP_184177136.1">
    <property type="nucleotide sequence ID" value="NZ_JACHGF010000008.1"/>
</dbReference>
<dbReference type="InterPro" id="IPR023393">
    <property type="entry name" value="START-like_dom_sf"/>
</dbReference>
<protein>
    <submittedName>
        <fullName evidence="1">Uncharacterized protein YndB with AHSA1/START domain</fullName>
    </submittedName>
</protein>
<dbReference type="InterPro" id="IPR019587">
    <property type="entry name" value="Polyketide_cyclase/dehydratase"/>
</dbReference>
<evidence type="ECO:0000313" key="1">
    <source>
        <dbReference type="EMBL" id="MBB5286226.1"/>
    </source>
</evidence>
<organism evidence="1 2">
    <name type="scientific">Rhabdobacter roseus</name>
    <dbReference type="NCBI Taxonomy" id="1655419"/>
    <lineage>
        <taxon>Bacteria</taxon>
        <taxon>Pseudomonadati</taxon>
        <taxon>Bacteroidota</taxon>
        <taxon>Cytophagia</taxon>
        <taxon>Cytophagales</taxon>
        <taxon>Cytophagaceae</taxon>
        <taxon>Rhabdobacter</taxon>
    </lineage>
</organism>
<gene>
    <name evidence="1" type="ORF">HNQ92_004386</name>
</gene>
<sequence>MQAQPTSPNPSEAPQVPLKNIHAQAPVRCTKEILIDARPEKVWAVLTGIDQWASWQTDIANSRLNGPLRPESTFDWKTGGTRIHSTLHTVTPHRYFGWTGKALGTKAIHNWTLTEVDGQTKVLVEESMEGLLVRLFKHSFNRSLEKGMLRWLELLKVASEKKG</sequence>
<comment type="caution">
    <text evidence="1">The sequence shown here is derived from an EMBL/GenBank/DDBJ whole genome shotgun (WGS) entry which is preliminary data.</text>
</comment>
<keyword evidence="2" id="KW-1185">Reference proteome</keyword>
<dbReference type="Gene3D" id="3.30.530.20">
    <property type="match status" value="1"/>
</dbReference>
<dbReference type="AlphaFoldDB" id="A0A840TPI3"/>
<dbReference type="Proteomes" id="UP000557307">
    <property type="component" value="Unassembled WGS sequence"/>
</dbReference>